<dbReference type="Proteomes" id="UP000332933">
    <property type="component" value="Unassembled WGS sequence"/>
</dbReference>
<reference evidence="2 3" key="1">
    <citation type="submission" date="2019-03" db="EMBL/GenBank/DDBJ databases">
        <authorList>
            <person name="Gaulin E."/>
            <person name="Dumas B."/>
        </authorList>
    </citation>
    <scope>NUCLEOTIDE SEQUENCE [LARGE SCALE GENOMIC DNA]</scope>
    <source>
        <strain evidence="2">CBS 568.67</strain>
    </source>
</reference>
<proteinExistence type="predicted"/>
<evidence type="ECO:0000313" key="3">
    <source>
        <dbReference type="Proteomes" id="UP000332933"/>
    </source>
</evidence>
<accession>A0A485KPV7</accession>
<gene>
    <name evidence="2" type="primary">Aste57867_10055</name>
    <name evidence="1" type="ORF">As57867_010016</name>
    <name evidence="2" type="ORF">ASTE57867_10055</name>
</gene>
<dbReference type="EMBL" id="VJMH01005182">
    <property type="protein sequence ID" value="KAF0699374.1"/>
    <property type="molecule type" value="Genomic_DNA"/>
</dbReference>
<reference evidence="1" key="2">
    <citation type="submission" date="2019-06" db="EMBL/GenBank/DDBJ databases">
        <title>Genomics analysis of Aphanomyces spp. identifies a new class of oomycete effector associated with host adaptation.</title>
        <authorList>
            <person name="Gaulin E."/>
        </authorList>
    </citation>
    <scope>NUCLEOTIDE SEQUENCE</scope>
    <source>
        <strain evidence="1">CBS 578.67</strain>
    </source>
</reference>
<name>A0A485KPV7_9STRA</name>
<evidence type="ECO:0000313" key="2">
    <source>
        <dbReference type="EMBL" id="VFT86931.1"/>
    </source>
</evidence>
<evidence type="ECO:0000313" key="1">
    <source>
        <dbReference type="EMBL" id="KAF0699374.1"/>
    </source>
</evidence>
<dbReference type="AlphaFoldDB" id="A0A485KPV7"/>
<protein>
    <submittedName>
        <fullName evidence="2">Aste57867_10055 protein</fullName>
    </submittedName>
</protein>
<organism evidence="2 3">
    <name type="scientific">Aphanomyces stellatus</name>
    <dbReference type="NCBI Taxonomy" id="120398"/>
    <lineage>
        <taxon>Eukaryota</taxon>
        <taxon>Sar</taxon>
        <taxon>Stramenopiles</taxon>
        <taxon>Oomycota</taxon>
        <taxon>Saprolegniomycetes</taxon>
        <taxon>Saprolegniales</taxon>
        <taxon>Verrucalvaceae</taxon>
        <taxon>Aphanomyces</taxon>
    </lineage>
</organism>
<sequence length="299" mass="33864">MCCQPHQDALHSKEILSHFKGIWEDMLRFVHLDDPRMGHRRTKCKIKYNHRFHEAKFLHFHRTAVAPWLQSHRVARLGKLFGRLPHTRVLVVLDAMIVGNVSLLQHVHDARLINFASCPLALIDVAVTWNRVDVAQFLHDVGHRGITDYGVKSASRFGIVGLIHSLRTFVPQVKNRCVFVMATAFDTALPLYLTDPNVVAKLGKLTALCDYVAEYGHVDALGFLIGDSRTSTVGCHADKRLEGAVDGDAVWRVVPFKEELDDKEMPHRKEDRSRKIVLNMAGSFAASHSMTSAMRRRHI</sequence>
<keyword evidence="3" id="KW-1185">Reference proteome</keyword>
<dbReference type="EMBL" id="CAADRA010005203">
    <property type="protein sequence ID" value="VFT86931.1"/>
    <property type="molecule type" value="Genomic_DNA"/>
</dbReference>